<organism evidence="1 2">
    <name type="scientific">Aphis glycines</name>
    <name type="common">Soybean aphid</name>
    <dbReference type="NCBI Taxonomy" id="307491"/>
    <lineage>
        <taxon>Eukaryota</taxon>
        <taxon>Metazoa</taxon>
        <taxon>Ecdysozoa</taxon>
        <taxon>Arthropoda</taxon>
        <taxon>Hexapoda</taxon>
        <taxon>Insecta</taxon>
        <taxon>Pterygota</taxon>
        <taxon>Neoptera</taxon>
        <taxon>Paraneoptera</taxon>
        <taxon>Hemiptera</taxon>
        <taxon>Sternorrhyncha</taxon>
        <taxon>Aphidomorpha</taxon>
        <taxon>Aphidoidea</taxon>
        <taxon>Aphididae</taxon>
        <taxon>Aphidini</taxon>
        <taxon>Aphis</taxon>
        <taxon>Aphis</taxon>
    </lineage>
</organism>
<dbReference type="Proteomes" id="UP000475862">
    <property type="component" value="Unassembled WGS sequence"/>
</dbReference>
<sequence>MNEKQIKINEKVIGSPQVFLNKNIIPKEDSFKYLDVYLDKILTWATHIKIKRRSLNLKLYKCRHLLRSNVKFKNKLRIYKQVIQPAVLLPMANNKSLVINHTLHSDFNICSLPTFPHIYILNFHTHSHPKPLISNLFFITIPENSPQCLKRNWSLSNILTIFEFTLIKISAQCIAIVIARKKNVTSISFINYDRLEKIIIVQFIVFQKLSGGLHSISHLAADSIDMFNKKNSCDHSFQRLSGWRISEYEIFDHPHSSPVSIQLCLNPLNIFHPYWLKSRKKNQSCQLNQRVIMKKDLSLGCIYATKYDAKFKKTPLEKMTYL</sequence>
<proteinExistence type="predicted"/>
<evidence type="ECO:0000313" key="1">
    <source>
        <dbReference type="EMBL" id="KAE9545308.1"/>
    </source>
</evidence>
<dbReference type="OrthoDB" id="412981at2759"/>
<keyword evidence="2" id="KW-1185">Reference proteome</keyword>
<gene>
    <name evidence="1" type="ORF">AGLY_000851</name>
</gene>
<name>A0A6G0U857_APHGL</name>
<dbReference type="AlphaFoldDB" id="A0A6G0U857"/>
<comment type="caution">
    <text evidence="1">The sequence shown here is derived from an EMBL/GenBank/DDBJ whole genome shotgun (WGS) entry which is preliminary data.</text>
</comment>
<protein>
    <submittedName>
        <fullName evidence="1">Uncharacterized protein</fullName>
    </submittedName>
</protein>
<reference evidence="1 2" key="1">
    <citation type="submission" date="2019-08" db="EMBL/GenBank/DDBJ databases">
        <title>The genome of the soybean aphid Biotype 1, its phylome, world population structure and adaptation to the North American continent.</title>
        <authorList>
            <person name="Giordano R."/>
            <person name="Donthu R.K."/>
            <person name="Hernandez A.G."/>
            <person name="Wright C.L."/>
            <person name="Zimin A.V."/>
        </authorList>
    </citation>
    <scope>NUCLEOTIDE SEQUENCE [LARGE SCALE GENOMIC DNA]</scope>
    <source>
        <tissue evidence="1">Whole aphids</tissue>
    </source>
</reference>
<accession>A0A6G0U857</accession>
<evidence type="ECO:0000313" key="2">
    <source>
        <dbReference type="Proteomes" id="UP000475862"/>
    </source>
</evidence>
<dbReference type="EMBL" id="VYZN01000001">
    <property type="protein sequence ID" value="KAE9545308.1"/>
    <property type="molecule type" value="Genomic_DNA"/>
</dbReference>